<keyword evidence="9" id="KW-1185">Reference proteome</keyword>
<dbReference type="SUPFAM" id="SSF88946">
    <property type="entry name" value="Sigma2 domain of RNA polymerase sigma factors"/>
    <property type="match status" value="1"/>
</dbReference>
<gene>
    <name evidence="8" type="ORF">SAMN05661044_00645</name>
</gene>
<dbReference type="InterPro" id="IPR013249">
    <property type="entry name" value="RNA_pol_sigma70_r4_t2"/>
</dbReference>
<dbReference type="Gene3D" id="1.10.10.10">
    <property type="entry name" value="Winged helix-like DNA-binding domain superfamily/Winged helix DNA-binding domain"/>
    <property type="match status" value="1"/>
</dbReference>
<dbReference type="Pfam" id="PF04542">
    <property type="entry name" value="Sigma70_r2"/>
    <property type="match status" value="1"/>
</dbReference>
<organism evidence="8 9">
    <name type="scientific">Olivibacter domesticus</name>
    <name type="common">Pseudosphingobacterium domesticum</name>
    <dbReference type="NCBI Taxonomy" id="407022"/>
    <lineage>
        <taxon>Bacteria</taxon>
        <taxon>Pseudomonadati</taxon>
        <taxon>Bacteroidota</taxon>
        <taxon>Sphingobacteriia</taxon>
        <taxon>Sphingobacteriales</taxon>
        <taxon>Sphingobacteriaceae</taxon>
        <taxon>Olivibacter</taxon>
    </lineage>
</organism>
<evidence type="ECO:0000256" key="5">
    <source>
        <dbReference type="SAM" id="Phobius"/>
    </source>
</evidence>
<evidence type="ECO:0000259" key="7">
    <source>
        <dbReference type="Pfam" id="PF08281"/>
    </source>
</evidence>
<proteinExistence type="inferred from homology"/>
<keyword evidence="2" id="KW-0805">Transcription regulation</keyword>
<dbReference type="InterPro" id="IPR036388">
    <property type="entry name" value="WH-like_DNA-bd_sf"/>
</dbReference>
<dbReference type="AlphaFoldDB" id="A0A1H7IE36"/>
<dbReference type="PANTHER" id="PTHR43133:SF46">
    <property type="entry name" value="RNA POLYMERASE SIGMA-70 FACTOR ECF SUBFAMILY"/>
    <property type="match status" value="1"/>
</dbReference>
<dbReference type="GO" id="GO:0016987">
    <property type="term" value="F:sigma factor activity"/>
    <property type="evidence" value="ECO:0007669"/>
    <property type="project" value="UniProtKB-KW"/>
</dbReference>
<dbReference type="RefSeq" id="WP_093318213.1">
    <property type="nucleotide sequence ID" value="NZ_FOAF01000001.1"/>
</dbReference>
<dbReference type="Proteomes" id="UP000199421">
    <property type="component" value="Unassembled WGS sequence"/>
</dbReference>
<dbReference type="SUPFAM" id="SSF88659">
    <property type="entry name" value="Sigma3 and sigma4 domains of RNA polymerase sigma factors"/>
    <property type="match status" value="1"/>
</dbReference>
<keyword evidence="3" id="KW-0731">Sigma factor</keyword>
<evidence type="ECO:0000313" key="8">
    <source>
        <dbReference type="EMBL" id="SEK59770.1"/>
    </source>
</evidence>
<accession>A0A1H7IE36</accession>
<dbReference type="InterPro" id="IPR014327">
    <property type="entry name" value="RNA_pol_sigma70_bacteroid"/>
</dbReference>
<keyword evidence="5" id="KW-0472">Membrane</keyword>
<dbReference type="CDD" id="cd06171">
    <property type="entry name" value="Sigma70_r4"/>
    <property type="match status" value="1"/>
</dbReference>
<protein>
    <submittedName>
        <fullName evidence="8">RNA polymerase sigma-70 factor, ECF subfamily</fullName>
    </submittedName>
</protein>
<dbReference type="OrthoDB" id="659569at2"/>
<dbReference type="GO" id="GO:0006352">
    <property type="term" value="P:DNA-templated transcription initiation"/>
    <property type="evidence" value="ECO:0007669"/>
    <property type="project" value="InterPro"/>
</dbReference>
<dbReference type="Gene3D" id="1.10.1740.10">
    <property type="match status" value="1"/>
</dbReference>
<dbReference type="InterPro" id="IPR014284">
    <property type="entry name" value="RNA_pol_sigma-70_dom"/>
</dbReference>
<dbReference type="PANTHER" id="PTHR43133">
    <property type="entry name" value="RNA POLYMERASE ECF-TYPE SIGMA FACTO"/>
    <property type="match status" value="1"/>
</dbReference>
<evidence type="ECO:0000256" key="4">
    <source>
        <dbReference type="ARBA" id="ARBA00023163"/>
    </source>
</evidence>
<dbReference type="InterPro" id="IPR039425">
    <property type="entry name" value="RNA_pol_sigma-70-like"/>
</dbReference>
<keyword evidence="4" id="KW-0804">Transcription</keyword>
<evidence type="ECO:0000256" key="1">
    <source>
        <dbReference type="ARBA" id="ARBA00010641"/>
    </source>
</evidence>
<comment type="similarity">
    <text evidence="1">Belongs to the sigma-70 factor family. ECF subfamily.</text>
</comment>
<dbReference type="InterPro" id="IPR013324">
    <property type="entry name" value="RNA_pol_sigma_r3/r4-like"/>
</dbReference>
<dbReference type="Pfam" id="PF08281">
    <property type="entry name" value="Sigma70_r4_2"/>
    <property type="match status" value="1"/>
</dbReference>
<dbReference type="NCBIfam" id="TIGR02985">
    <property type="entry name" value="Sig70_bacteroi1"/>
    <property type="match status" value="1"/>
</dbReference>
<reference evidence="9" key="1">
    <citation type="submission" date="2016-10" db="EMBL/GenBank/DDBJ databases">
        <authorList>
            <person name="Varghese N."/>
            <person name="Submissions S."/>
        </authorList>
    </citation>
    <scope>NUCLEOTIDE SEQUENCE [LARGE SCALE GENOMIC DNA]</scope>
    <source>
        <strain evidence="9">DSM 18733</strain>
    </source>
</reference>
<dbReference type="EMBL" id="FOAF01000001">
    <property type="protein sequence ID" value="SEK59770.1"/>
    <property type="molecule type" value="Genomic_DNA"/>
</dbReference>
<feature type="domain" description="RNA polymerase sigma-70 region 2" evidence="6">
    <location>
        <begin position="28"/>
        <end position="93"/>
    </location>
</feature>
<dbReference type="InterPro" id="IPR007627">
    <property type="entry name" value="RNA_pol_sigma70_r2"/>
</dbReference>
<dbReference type="GO" id="GO:0003677">
    <property type="term" value="F:DNA binding"/>
    <property type="evidence" value="ECO:0007669"/>
    <property type="project" value="InterPro"/>
</dbReference>
<keyword evidence="5" id="KW-1133">Transmembrane helix</keyword>
<dbReference type="STRING" id="407022.SAMN05661044_00645"/>
<feature type="transmembrane region" description="Helical" evidence="5">
    <location>
        <begin position="176"/>
        <end position="195"/>
    </location>
</feature>
<feature type="domain" description="RNA polymerase sigma factor 70 region 4 type 2" evidence="7">
    <location>
        <begin position="123"/>
        <end position="174"/>
    </location>
</feature>
<keyword evidence="5" id="KW-0812">Transmembrane</keyword>
<evidence type="ECO:0000256" key="3">
    <source>
        <dbReference type="ARBA" id="ARBA00023082"/>
    </source>
</evidence>
<sequence>MKGYRLLTDAALTERMIVQDHRAFKEIYDRYWSILYRHALHMLRDDEQAADVVQDIFANLWDKAAMLKISNSLSSFLYASVRNRIFDLIDREKVKHKYLAFSMASFDVEKCEADELIRERQLRQAIEEEVNRLPAKMREIFVLSRYAHLSYQEIADQIQISEGTVRKQIHNALRILRLKLGSLFFLLIIYALLFINRVL</sequence>
<name>A0A1H7IE36_OLID1</name>
<dbReference type="NCBIfam" id="TIGR02937">
    <property type="entry name" value="sigma70-ECF"/>
    <property type="match status" value="1"/>
</dbReference>
<evidence type="ECO:0000313" key="9">
    <source>
        <dbReference type="Proteomes" id="UP000199421"/>
    </source>
</evidence>
<evidence type="ECO:0000259" key="6">
    <source>
        <dbReference type="Pfam" id="PF04542"/>
    </source>
</evidence>
<dbReference type="InterPro" id="IPR013325">
    <property type="entry name" value="RNA_pol_sigma_r2"/>
</dbReference>
<evidence type="ECO:0000256" key="2">
    <source>
        <dbReference type="ARBA" id="ARBA00023015"/>
    </source>
</evidence>